<dbReference type="InterPro" id="IPR029069">
    <property type="entry name" value="HotDog_dom_sf"/>
</dbReference>
<organism evidence="1 2">
    <name type="scientific">Mariniflexile soesokkakense</name>
    <dbReference type="NCBI Taxonomy" id="1343160"/>
    <lineage>
        <taxon>Bacteria</taxon>
        <taxon>Pseudomonadati</taxon>
        <taxon>Bacteroidota</taxon>
        <taxon>Flavobacteriia</taxon>
        <taxon>Flavobacteriales</taxon>
        <taxon>Flavobacteriaceae</taxon>
        <taxon>Mariniflexile</taxon>
    </lineage>
</organism>
<sequence>MNITPRKLNTFTLFKLPSAYLCGVRTRYIDANKCVVTVKHSWINQNPFKSMFWAVQGMAAEFSTGALMMTKIKDSGKRVSMLVTSNSATFTKKATGKITFTCNEGNLIDVALQKTIETGEGQIVKMTSVGVNEEGVEVSTFVFDWSIKAKTNS</sequence>
<evidence type="ECO:0000313" key="2">
    <source>
        <dbReference type="Proteomes" id="UP001416393"/>
    </source>
</evidence>
<evidence type="ECO:0000313" key="1">
    <source>
        <dbReference type="EMBL" id="MEN3324383.1"/>
    </source>
</evidence>
<dbReference type="Gene3D" id="3.10.129.10">
    <property type="entry name" value="Hotdog Thioesterase"/>
    <property type="match status" value="1"/>
</dbReference>
<protein>
    <submittedName>
        <fullName evidence="1">DUF4442 domain-containing protein</fullName>
    </submittedName>
</protein>
<dbReference type="Pfam" id="PF14539">
    <property type="entry name" value="DUF4442"/>
    <property type="match status" value="1"/>
</dbReference>
<reference evidence="1 2" key="1">
    <citation type="submission" date="2024-01" db="EMBL/GenBank/DDBJ databases">
        <title>Mariniflexile litorale sp. nov., isolated from the shallow sediments of the Sea of Japan.</title>
        <authorList>
            <person name="Romanenko L."/>
            <person name="Bystritskaya E."/>
            <person name="Isaeva M."/>
        </authorList>
    </citation>
    <scope>NUCLEOTIDE SEQUENCE [LARGE SCALE GENOMIC DNA]</scope>
    <source>
        <strain evidence="1 2">KCTC 32427</strain>
    </source>
</reference>
<name>A0ABV0AB99_9FLAO</name>
<dbReference type="RefSeq" id="WP_346242186.1">
    <property type="nucleotide sequence ID" value="NZ_JAZHYP010000005.1"/>
</dbReference>
<dbReference type="EMBL" id="JAZHYP010000005">
    <property type="protein sequence ID" value="MEN3324383.1"/>
    <property type="molecule type" value="Genomic_DNA"/>
</dbReference>
<proteinExistence type="predicted"/>
<comment type="caution">
    <text evidence="1">The sequence shown here is derived from an EMBL/GenBank/DDBJ whole genome shotgun (WGS) entry which is preliminary data.</text>
</comment>
<gene>
    <name evidence="1" type="ORF">VP395_11645</name>
</gene>
<dbReference type="InterPro" id="IPR027961">
    <property type="entry name" value="DUF4442"/>
</dbReference>
<keyword evidence="2" id="KW-1185">Reference proteome</keyword>
<dbReference type="Proteomes" id="UP001416393">
    <property type="component" value="Unassembled WGS sequence"/>
</dbReference>
<accession>A0ABV0AB99</accession>
<dbReference type="SUPFAM" id="SSF54637">
    <property type="entry name" value="Thioesterase/thiol ester dehydrase-isomerase"/>
    <property type="match status" value="1"/>
</dbReference>